<feature type="transmembrane region" description="Helical" evidence="7">
    <location>
        <begin position="156"/>
        <end position="181"/>
    </location>
</feature>
<evidence type="ECO:0000256" key="5">
    <source>
        <dbReference type="ARBA" id="ARBA00022989"/>
    </source>
</evidence>
<protein>
    <recommendedName>
        <fullName evidence="8">Cation efflux protein transmembrane domain-containing protein</fullName>
    </recommendedName>
</protein>
<dbReference type="InterPro" id="IPR002524">
    <property type="entry name" value="Cation_efflux"/>
</dbReference>
<dbReference type="Proteomes" id="UP001321450">
    <property type="component" value="Chromosome"/>
</dbReference>
<dbReference type="RefSeq" id="WP_286291798.1">
    <property type="nucleotide sequence ID" value="NZ_AP024718.1"/>
</dbReference>
<dbReference type="EMBL" id="AP024718">
    <property type="protein sequence ID" value="BCX89460.1"/>
    <property type="molecule type" value="Genomic_DNA"/>
</dbReference>
<dbReference type="InterPro" id="IPR058533">
    <property type="entry name" value="Cation_efflux_TM"/>
</dbReference>
<evidence type="ECO:0000313" key="10">
    <source>
        <dbReference type="Proteomes" id="UP001321450"/>
    </source>
</evidence>
<dbReference type="InterPro" id="IPR040177">
    <property type="entry name" value="SLC30A9"/>
</dbReference>
<dbReference type="Gene3D" id="1.20.1510.10">
    <property type="entry name" value="Cation efflux protein transmembrane domain"/>
    <property type="match status" value="1"/>
</dbReference>
<evidence type="ECO:0000259" key="8">
    <source>
        <dbReference type="Pfam" id="PF01545"/>
    </source>
</evidence>
<evidence type="ECO:0000256" key="7">
    <source>
        <dbReference type="SAM" id="Phobius"/>
    </source>
</evidence>
<organism evidence="9 10">
    <name type="scientific">Methylomarinovum tepidoasis</name>
    <dbReference type="NCBI Taxonomy" id="2840183"/>
    <lineage>
        <taxon>Bacteria</taxon>
        <taxon>Pseudomonadati</taxon>
        <taxon>Pseudomonadota</taxon>
        <taxon>Gammaproteobacteria</taxon>
        <taxon>Methylococcales</taxon>
        <taxon>Methylothermaceae</taxon>
        <taxon>Methylomarinovum</taxon>
    </lineage>
</organism>
<dbReference type="AlphaFoldDB" id="A0AAU9CAG9"/>
<evidence type="ECO:0000256" key="3">
    <source>
        <dbReference type="ARBA" id="ARBA00022692"/>
    </source>
</evidence>
<dbReference type="PANTHER" id="PTHR13414">
    <property type="entry name" value="HUEL-CATION TRANSPORTER"/>
    <property type="match status" value="1"/>
</dbReference>
<name>A0AAU9CAG9_9GAMM</name>
<keyword evidence="4" id="KW-0406">Ion transport</keyword>
<evidence type="ECO:0000313" key="9">
    <source>
        <dbReference type="EMBL" id="BCX89460.1"/>
    </source>
</evidence>
<dbReference type="Gene3D" id="3.30.70.1350">
    <property type="entry name" value="Cation efflux protein, cytoplasmic domain"/>
    <property type="match status" value="1"/>
</dbReference>
<feature type="domain" description="Cation efflux protein transmembrane" evidence="8">
    <location>
        <begin position="11"/>
        <end position="211"/>
    </location>
</feature>
<dbReference type="NCBIfam" id="TIGR01297">
    <property type="entry name" value="CDF"/>
    <property type="match status" value="1"/>
</dbReference>
<dbReference type="KEGG" id="meiy:MIN45_P1833"/>
<dbReference type="GO" id="GO:0008324">
    <property type="term" value="F:monoatomic cation transmembrane transporter activity"/>
    <property type="evidence" value="ECO:0007669"/>
    <property type="project" value="InterPro"/>
</dbReference>
<keyword evidence="3 7" id="KW-0812">Transmembrane</keyword>
<keyword evidence="5 7" id="KW-1133">Transmembrane helix</keyword>
<evidence type="ECO:0000256" key="4">
    <source>
        <dbReference type="ARBA" id="ARBA00022906"/>
    </source>
</evidence>
<dbReference type="SUPFAM" id="SSF161111">
    <property type="entry name" value="Cation efflux protein transmembrane domain-like"/>
    <property type="match status" value="1"/>
</dbReference>
<evidence type="ECO:0000256" key="6">
    <source>
        <dbReference type="ARBA" id="ARBA00023136"/>
    </source>
</evidence>
<evidence type="ECO:0000256" key="2">
    <source>
        <dbReference type="ARBA" id="ARBA00022448"/>
    </source>
</evidence>
<feature type="transmembrane region" description="Helical" evidence="7">
    <location>
        <begin position="12"/>
        <end position="31"/>
    </location>
</feature>
<sequence length="302" mass="32825">MRDTHQSLKAILYAFLANLGIALAKVWAALFTGSGSLMAEAIHSVADCGNQMLLYLGLKQAQRPPDAEHPLGYGKLTYFWSFIVALLLFSMGGLFSIYEGWHKLASQEGLHQPWIGLLILISAMVLESLSLLGCLREIRKLRGRRSLWQWLHQTRNAELVVVLGEDTAALIGLSLALVGLGTATATGDPVYDAMGSMAVGTVLICVSLFVALHIRTLLVGRSADPEIVSAITGVIESDTAILELLNLITLQFGPDVMVAAKIRMPAQLPLGEAVESINRLEAEIKKAVPQVRWSFVEPDNKK</sequence>
<dbReference type="SUPFAM" id="SSF160240">
    <property type="entry name" value="Cation efflux protein cytoplasmic domain-like"/>
    <property type="match status" value="1"/>
</dbReference>
<dbReference type="GO" id="GO:0016020">
    <property type="term" value="C:membrane"/>
    <property type="evidence" value="ECO:0007669"/>
    <property type="project" value="UniProtKB-SubCell"/>
</dbReference>
<feature type="transmembrane region" description="Helical" evidence="7">
    <location>
        <begin position="78"/>
        <end position="98"/>
    </location>
</feature>
<gene>
    <name evidence="9" type="ORF">MIN45_P1833</name>
</gene>
<keyword evidence="4" id="KW-0864">Zinc transport</keyword>
<feature type="transmembrane region" description="Helical" evidence="7">
    <location>
        <begin position="193"/>
        <end position="212"/>
    </location>
</feature>
<proteinExistence type="predicted"/>
<dbReference type="InterPro" id="IPR036837">
    <property type="entry name" value="Cation_efflux_CTD_sf"/>
</dbReference>
<accession>A0AAU9CAG9</accession>
<dbReference type="GO" id="GO:0006829">
    <property type="term" value="P:zinc ion transport"/>
    <property type="evidence" value="ECO:0007669"/>
    <property type="project" value="UniProtKB-KW"/>
</dbReference>
<dbReference type="InterPro" id="IPR027469">
    <property type="entry name" value="Cation_efflux_TMD_sf"/>
</dbReference>
<keyword evidence="6 7" id="KW-0472">Membrane</keyword>
<dbReference type="PANTHER" id="PTHR13414:SF9">
    <property type="entry name" value="PROTON-COUPLED ZINC ANTIPORTER SLC30A9, MITOCHONDRIAL"/>
    <property type="match status" value="1"/>
</dbReference>
<keyword evidence="10" id="KW-1185">Reference proteome</keyword>
<reference evidence="10" key="1">
    <citation type="journal article" date="2024" name="Int. J. Syst. Evol. Microbiol.">
        <title>Methylomarinovum tepidoasis sp. nov., a moderately thermophilic methanotroph of the family Methylothermaceae isolated from a deep-sea hydrothermal field.</title>
        <authorList>
            <person name="Hirayama H."/>
            <person name="Takaki Y."/>
            <person name="Abe M."/>
            <person name="Miyazaki M."/>
            <person name="Uematsu K."/>
            <person name="Matsui Y."/>
            <person name="Takai K."/>
        </authorList>
    </citation>
    <scope>NUCLEOTIDE SEQUENCE [LARGE SCALE GENOMIC DNA]</scope>
    <source>
        <strain evidence="10">IN45</strain>
    </source>
</reference>
<keyword evidence="4" id="KW-0862">Zinc</keyword>
<dbReference type="Pfam" id="PF01545">
    <property type="entry name" value="Cation_efflux"/>
    <property type="match status" value="1"/>
</dbReference>
<feature type="transmembrane region" description="Helical" evidence="7">
    <location>
        <begin position="114"/>
        <end position="135"/>
    </location>
</feature>
<comment type="subcellular location">
    <subcellularLocation>
        <location evidence="1">Membrane</location>
        <topology evidence="1">Multi-pass membrane protein</topology>
    </subcellularLocation>
</comment>
<keyword evidence="2" id="KW-0813">Transport</keyword>
<evidence type="ECO:0000256" key="1">
    <source>
        <dbReference type="ARBA" id="ARBA00004141"/>
    </source>
</evidence>